<keyword evidence="7" id="KW-0234">DNA repair</keyword>
<dbReference type="PANTHER" id="PTHR10815:SF13">
    <property type="entry name" value="METHYLATED-DNA--PROTEIN-CYSTEINE METHYLTRANSFERASE"/>
    <property type="match status" value="1"/>
</dbReference>
<dbReference type="Pfam" id="PF01035">
    <property type="entry name" value="DNA_binding_1"/>
    <property type="match status" value="1"/>
</dbReference>
<dbReference type="GO" id="GO:0006281">
    <property type="term" value="P:DNA repair"/>
    <property type="evidence" value="ECO:0007669"/>
    <property type="project" value="UniProtKB-KW"/>
</dbReference>
<keyword evidence="5" id="KW-0808">Transferase</keyword>
<evidence type="ECO:0000256" key="5">
    <source>
        <dbReference type="ARBA" id="ARBA00022679"/>
    </source>
</evidence>
<dbReference type="InterPro" id="IPR036388">
    <property type="entry name" value="WH-like_DNA-bd_sf"/>
</dbReference>
<dbReference type="SUPFAM" id="SSF46767">
    <property type="entry name" value="Methylated DNA-protein cysteine methyltransferase, C-terminal domain"/>
    <property type="match status" value="1"/>
</dbReference>
<gene>
    <name evidence="10" type="ORF">AYR63_03460</name>
</gene>
<dbReference type="GO" id="GO:0032259">
    <property type="term" value="P:methylation"/>
    <property type="evidence" value="ECO:0007669"/>
    <property type="project" value="UniProtKB-KW"/>
</dbReference>
<keyword evidence="11" id="KW-1185">Reference proteome</keyword>
<accession>A0A1B2IW65</accession>
<dbReference type="GO" id="GO:0003908">
    <property type="term" value="F:methylated-DNA-[protein]-cysteine S-methyltransferase activity"/>
    <property type="evidence" value="ECO:0007669"/>
    <property type="project" value="UniProtKB-EC"/>
</dbReference>
<organism evidence="10 11">
    <name type="scientific">Secundilactobacillus paracollinoides</name>
    <dbReference type="NCBI Taxonomy" id="240427"/>
    <lineage>
        <taxon>Bacteria</taxon>
        <taxon>Bacillati</taxon>
        <taxon>Bacillota</taxon>
        <taxon>Bacilli</taxon>
        <taxon>Lactobacillales</taxon>
        <taxon>Lactobacillaceae</taxon>
        <taxon>Secundilactobacillus</taxon>
    </lineage>
</organism>
<evidence type="ECO:0000313" key="11">
    <source>
        <dbReference type="Proteomes" id="UP000093267"/>
    </source>
</evidence>
<dbReference type="InterPro" id="IPR001497">
    <property type="entry name" value="MethylDNA_cys_MeTrfase_AS"/>
</dbReference>
<dbReference type="NCBIfam" id="TIGR00589">
    <property type="entry name" value="ogt"/>
    <property type="match status" value="1"/>
</dbReference>
<keyword evidence="4" id="KW-0489">Methyltransferase</keyword>
<dbReference type="InterPro" id="IPR036217">
    <property type="entry name" value="MethylDNA_cys_MeTrfase_DNAb"/>
</dbReference>
<evidence type="ECO:0000256" key="4">
    <source>
        <dbReference type="ARBA" id="ARBA00022603"/>
    </source>
</evidence>
<dbReference type="Proteomes" id="UP000093267">
    <property type="component" value="Chromosome"/>
</dbReference>
<dbReference type="Gene3D" id="1.10.10.10">
    <property type="entry name" value="Winged helix-like DNA-binding domain superfamily/Winged helix DNA-binding domain"/>
    <property type="match status" value="1"/>
</dbReference>
<evidence type="ECO:0000256" key="2">
    <source>
        <dbReference type="ARBA" id="ARBA00008711"/>
    </source>
</evidence>
<dbReference type="PANTHER" id="PTHR10815">
    <property type="entry name" value="METHYLATED-DNA--PROTEIN-CYSTEINE METHYLTRANSFERASE"/>
    <property type="match status" value="1"/>
</dbReference>
<dbReference type="FunFam" id="1.10.10.10:FF:000214">
    <property type="entry name" value="Methylated-DNA--protein-cysteine methyltransferase"/>
    <property type="match status" value="1"/>
</dbReference>
<evidence type="ECO:0000256" key="1">
    <source>
        <dbReference type="ARBA" id="ARBA00001286"/>
    </source>
</evidence>
<dbReference type="OrthoDB" id="9802228at2"/>
<evidence type="ECO:0000256" key="3">
    <source>
        <dbReference type="ARBA" id="ARBA00011918"/>
    </source>
</evidence>
<comment type="catalytic activity">
    <reaction evidence="1">
        <text>a 4-O-methyl-thymidine in DNA + L-cysteinyl-[protein] = a thymidine in DNA + S-methyl-L-cysteinyl-[protein]</text>
        <dbReference type="Rhea" id="RHEA:53428"/>
        <dbReference type="Rhea" id="RHEA-COMP:10131"/>
        <dbReference type="Rhea" id="RHEA-COMP:10132"/>
        <dbReference type="Rhea" id="RHEA-COMP:13555"/>
        <dbReference type="Rhea" id="RHEA-COMP:13556"/>
        <dbReference type="ChEBI" id="CHEBI:29950"/>
        <dbReference type="ChEBI" id="CHEBI:82612"/>
        <dbReference type="ChEBI" id="CHEBI:137386"/>
        <dbReference type="ChEBI" id="CHEBI:137387"/>
        <dbReference type="EC" id="2.1.1.63"/>
    </reaction>
</comment>
<reference evidence="10 11" key="1">
    <citation type="submission" date="2016-03" db="EMBL/GenBank/DDBJ databases">
        <title>Pediococcus and Lactobacillus from brewery environment - whole genome sequencing and assembly.</title>
        <authorList>
            <person name="Behr J."/>
            <person name="Geissler A.J."/>
            <person name="Vogel R.F."/>
        </authorList>
    </citation>
    <scope>NUCLEOTIDE SEQUENCE [LARGE SCALE GENOMIC DNA]</scope>
    <source>
        <strain evidence="10 11">TMW 1.1995</strain>
    </source>
</reference>
<proteinExistence type="inferred from homology"/>
<dbReference type="CDD" id="cd06445">
    <property type="entry name" value="ATase"/>
    <property type="match status" value="1"/>
</dbReference>
<dbReference type="EMBL" id="CP014924">
    <property type="protein sequence ID" value="ANZ66283.1"/>
    <property type="molecule type" value="Genomic_DNA"/>
</dbReference>
<evidence type="ECO:0000259" key="9">
    <source>
        <dbReference type="Pfam" id="PF01035"/>
    </source>
</evidence>
<comment type="similarity">
    <text evidence="2">Belongs to the MGMT family.</text>
</comment>
<dbReference type="InterPro" id="IPR014048">
    <property type="entry name" value="MethylDNA_cys_MeTrfase_DNA-bd"/>
</dbReference>
<keyword evidence="6" id="KW-0227">DNA damage</keyword>
<dbReference type="PROSITE" id="PS00374">
    <property type="entry name" value="MGMT"/>
    <property type="match status" value="1"/>
</dbReference>
<evidence type="ECO:0000256" key="7">
    <source>
        <dbReference type="ARBA" id="ARBA00023204"/>
    </source>
</evidence>
<dbReference type="EC" id="2.1.1.63" evidence="3"/>
<comment type="catalytic activity">
    <reaction evidence="8">
        <text>a 6-O-methyl-2'-deoxyguanosine in DNA + L-cysteinyl-[protein] = S-methyl-L-cysteinyl-[protein] + a 2'-deoxyguanosine in DNA</text>
        <dbReference type="Rhea" id="RHEA:24000"/>
        <dbReference type="Rhea" id="RHEA-COMP:10131"/>
        <dbReference type="Rhea" id="RHEA-COMP:10132"/>
        <dbReference type="Rhea" id="RHEA-COMP:11367"/>
        <dbReference type="Rhea" id="RHEA-COMP:11368"/>
        <dbReference type="ChEBI" id="CHEBI:29950"/>
        <dbReference type="ChEBI" id="CHEBI:82612"/>
        <dbReference type="ChEBI" id="CHEBI:85445"/>
        <dbReference type="ChEBI" id="CHEBI:85448"/>
        <dbReference type="EC" id="2.1.1.63"/>
    </reaction>
</comment>
<dbReference type="RefSeq" id="WP_065901649.1">
    <property type="nucleotide sequence ID" value="NZ_CP014912.1"/>
</dbReference>
<feature type="domain" description="Methylated-DNA-[protein]-cysteine S-methyltransferase DNA binding" evidence="9">
    <location>
        <begin position="85"/>
        <end position="163"/>
    </location>
</feature>
<evidence type="ECO:0000256" key="8">
    <source>
        <dbReference type="ARBA" id="ARBA00049348"/>
    </source>
</evidence>
<evidence type="ECO:0000256" key="6">
    <source>
        <dbReference type="ARBA" id="ARBA00022763"/>
    </source>
</evidence>
<protein>
    <recommendedName>
        <fullName evidence="3">methylated-DNA--[protein]-cysteine S-methyltransferase</fullName>
        <ecNumber evidence="3">2.1.1.63</ecNumber>
    </recommendedName>
</protein>
<evidence type="ECO:0000313" key="10">
    <source>
        <dbReference type="EMBL" id="ANZ66283.1"/>
    </source>
</evidence>
<dbReference type="AlphaFoldDB" id="A0A1B2IW65"/>
<sequence length="166" mass="18443">MTRYYQIQLPVNGQLTWLAGTATQLVFVGTPGNEQDMPNNLIPTVSFMTKKTPFFVAAAQKISRYLTGQSEIFDVPVLFLSGTPLQQRVWQALTTVPYGTQLTYSDLAQQVGYPKAVRAVATAVAKNPLLFVVPCHRVVRKDGSAGQYRGGVDLKRHLLTMEQQNR</sequence>
<dbReference type="STRING" id="240427.AYR62_12230"/>
<name>A0A1B2IW65_9LACO</name>